<dbReference type="InterPro" id="IPR048769">
    <property type="entry name" value="HepT-like_dom"/>
</dbReference>
<evidence type="ECO:0000259" key="1">
    <source>
        <dbReference type="Pfam" id="PF20797"/>
    </source>
</evidence>
<keyword evidence="3" id="KW-1185">Reference proteome</keyword>
<accession>A0A6V8PAG6</accession>
<feature type="domain" description="HepT-like" evidence="1">
    <location>
        <begin position="52"/>
        <end position="150"/>
    </location>
</feature>
<name>A0A6V8PAG6_9ACTN</name>
<organism evidence="2 3">
    <name type="scientific">Candidatus Hakubella thermalkaliphila</name>
    <dbReference type="NCBI Taxonomy" id="2754717"/>
    <lineage>
        <taxon>Bacteria</taxon>
        <taxon>Bacillati</taxon>
        <taxon>Actinomycetota</taxon>
        <taxon>Actinomycetota incertae sedis</taxon>
        <taxon>Candidatus Hakubellales</taxon>
        <taxon>Candidatus Hakubellaceae</taxon>
        <taxon>Candidatus Hakubella</taxon>
    </lineage>
</organism>
<sequence length="187" mass="21632">MVESKEKQRLARLAAEIRRELKDIAKVKKEALSALEVFQKKQPKLLEVRGTAGILHDFYNGIENVFGRISDELDGGIPAGENWHRVLLSNMAMQVSDIRPQVITQDTEQMLDEFLRFRHLCRHGYGHQLEWERIRELLEKVEVAYSSLENNPIFRRRGAPRCMGDSFENDLTAFMSFLETLAQSLKS</sequence>
<dbReference type="RefSeq" id="WP_176233538.1">
    <property type="nucleotide sequence ID" value="NZ_BLRY01000084.1"/>
</dbReference>
<dbReference type="Pfam" id="PF20797">
    <property type="entry name" value="HepT-like_2"/>
    <property type="match status" value="1"/>
</dbReference>
<protein>
    <recommendedName>
        <fullName evidence="1">HepT-like domain-containing protein</fullName>
    </recommendedName>
</protein>
<proteinExistence type="predicted"/>
<evidence type="ECO:0000313" key="2">
    <source>
        <dbReference type="EMBL" id="GFP27921.1"/>
    </source>
</evidence>
<reference evidence="2 3" key="1">
    <citation type="journal article" date="2020" name="Front. Microbiol.">
        <title>Single-cell genomics of novel Actinobacteria with the Wood-Ljungdahl pathway discovered in a serpentinizing system.</title>
        <authorList>
            <person name="Merino N."/>
            <person name="Kawai M."/>
            <person name="Boyd E.S."/>
            <person name="Colman D.R."/>
            <person name="McGlynn S.E."/>
            <person name="Nealson K.H."/>
            <person name="Kurokawa K."/>
            <person name="Hongoh Y."/>
        </authorList>
    </citation>
    <scope>NUCLEOTIDE SEQUENCE [LARGE SCALE GENOMIC DNA]</scope>
    <source>
        <strain evidence="2 3">S33</strain>
    </source>
</reference>
<evidence type="ECO:0000313" key="3">
    <source>
        <dbReference type="Proteomes" id="UP000591948"/>
    </source>
</evidence>
<dbReference type="AlphaFoldDB" id="A0A6V8PAG6"/>
<dbReference type="Proteomes" id="UP000591948">
    <property type="component" value="Unassembled WGS sequence"/>
</dbReference>
<comment type="caution">
    <text evidence="2">The sequence shown here is derived from an EMBL/GenBank/DDBJ whole genome shotgun (WGS) entry which is preliminary data.</text>
</comment>
<dbReference type="EMBL" id="BLRY01000084">
    <property type="protein sequence ID" value="GFP27921.1"/>
    <property type="molecule type" value="Genomic_DNA"/>
</dbReference>
<gene>
    <name evidence="2" type="ORF">HKBW3S33_01332</name>
</gene>